<keyword evidence="2" id="KW-0472">Membrane</keyword>
<gene>
    <name evidence="3" type="ORF">C4B25_02540</name>
</gene>
<feature type="region of interest" description="Disordered" evidence="1">
    <location>
        <begin position="33"/>
        <end position="56"/>
    </location>
</feature>
<evidence type="ECO:0000313" key="4">
    <source>
        <dbReference type="Proteomes" id="UP000291072"/>
    </source>
</evidence>
<organism evidence="3 4">
    <name type="scientific">Mycoplasma todarodis</name>
    <dbReference type="NCBI Taxonomy" id="1937191"/>
    <lineage>
        <taxon>Bacteria</taxon>
        <taxon>Bacillati</taxon>
        <taxon>Mycoplasmatota</taxon>
        <taxon>Mollicutes</taxon>
        <taxon>Mycoplasmataceae</taxon>
        <taxon>Mycoplasma</taxon>
    </lineage>
</organism>
<dbReference type="RefSeq" id="WP_131613491.1">
    <property type="nucleotide sequence ID" value="NZ_PSZP01000016.1"/>
</dbReference>
<evidence type="ECO:0000256" key="1">
    <source>
        <dbReference type="SAM" id="MobiDB-lite"/>
    </source>
</evidence>
<evidence type="ECO:0000256" key="2">
    <source>
        <dbReference type="SAM" id="Phobius"/>
    </source>
</evidence>
<keyword evidence="2" id="KW-1133">Transmembrane helix</keyword>
<dbReference type="PROSITE" id="PS51257">
    <property type="entry name" value="PROKAR_LIPOPROTEIN"/>
    <property type="match status" value="1"/>
</dbReference>
<protein>
    <recommendedName>
        <fullName evidence="5">Lipoprotein</fullName>
    </recommendedName>
</protein>
<comment type="caution">
    <text evidence="3">The sequence shown here is derived from an EMBL/GenBank/DDBJ whole genome shotgun (WGS) entry which is preliminary data.</text>
</comment>
<reference evidence="3 4" key="1">
    <citation type="submission" date="2018-02" db="EMBL/GenBank/DDBJ databases">
        <title>Mycoplasma marinum and Mycoplasma todarodis sp. nov., moderately halophilic and psychrotolerant mycoplasmas isolated from cephalopods.</title>
        <authorList>
            <person name="Viver T."/>
        </authorList>
    </citation>
    <scope>NUCLEOTIDE SEQUENCE [LARGE SCALE GENOMIC DNA]</scope>
    <source>
        <strain evidence="3 4">5H</strain>
    </source>
</reference>
<feature type="transmembrane region" description="Helical" evidence="2">
    <location>
        <begin position="7"/>
        <end position="26"/>
    </location>
</feature>
<accession>A0A4R0XK18</accession>
<name>A0A4R0XK18_9MOLU</name>
<evidence type="ECO:0008006" key="5">
    <source>
        <dbReference type="Google" id="ProtNLM"/>
    </source>
</evidence>
<dbReference type="EMBL" id="PSZP01000016">
    <property type="protein sequence ID" value="TCG10996.1"/>
    <property type="molecule type" value="Genomic_DNA"/>
</dbReference>
<dbReference type="AlphaFoldDB" id="A0A4R0XK18"/>
<dbReference type="OrthoDB" id="401766at2"/>
<evidence type="ECO:0000313" key="3">
    <source>
        <dbReference type="EMBL" id="TCG10996.1"/>
    </source>
</evidence>
<keyword evidence="4" id="KW-1185">Reference proteome</keyword>
<sequence length="1252" mass="141723">MKKKYKIVLNTSAIMAVSAVGVSTVVSCGGNSKEIDTKKSATHKNNEIPKNNEEKKLPSVSGVKSWRFKDKTYATFKEAQKAKETFVNSEIDKAANKAKITNKVYEHNGVEYETKQELLKVLRKEYKVVDLFATTNANEKSSLNGFQLGNKYFKTAEEAAKAYIADGHGDGSGDDYKYRLYDPLKKYFGTHNSILGFNEIYHGANDDGFYVPRSLLASLKISKHNFDKELIGGIINGNGFSLQKEISRSLATPTKVDEINYYKTELKRVVNAIFDNEVTYNKDHGKHTPHDSTRFLLTEEYITLNNQNIKLFKGRDNKRWLFLKDTWSNGKDVASQAPNLLNIIENNVTSLKDVETIWNLIKTKTAHTTWLWSGLWNSYPEHKITFKELISTNKELSNYKPNSQKHSIENNFKVSINGKEYWFASEINGKEFAASHPIINFGNLDPKDLKSVLQANGVIKINYKDKFNNKFTASSIQEAKTKYRKIFPSETGWELDNKYFSDKASLIKFIKEKANNLSANNKTQNLVNINNINLTSLNFKSSTTAIFGLNKRVLGDGTGNSYKKVLTKGDIVKDLKSKAIEGHNYSYEQLLDLLKTNKALNDKNLQALKRIKFIAKKPNNGNPSIGKIVIKNTKTNTIVGMHGTFLSSSTHLDEDEMLYQASKTKVSNEEWFKWQTKIISRKQFRDEYKKTYERLHQGELSIDELIVNENEKGAFENIFLPSRRIVGSIGNGTMEKMGRIPNFINRRNHSQLTVSIKRSGENSFKEVSRTKDVTHLSNGDIIKIKIQKEHSSLTREIKVNGLKRGMLDFLKGSTPKDKAAINGLLDFLKEMGLDIKDKLKEETRKFTKELKEYLKADTKQKVQKKPELIKSIHSIHKLIDENVFGRIVSNDNSIINKLIEILEKNGVDTTSISDDGWTLKPKLKTLINDGLDILKVFIDNSFDFIENSIQWKPSWMTPANHVNLNTTDKQDKEFLTQLKEKMIKDAGDEKDKQDAALKTIKELMVGTFNIYKEPKDGKTTYHVVKDVNSRKIVRIFRKYLEFSPVNPKGTIDNVHINPDGKLGSILKGTLAEALKRRKNGYNNTPVKSIYNSSSNPGPINVTNINLNWILGKLKSDLVKGLLPTIKGQLNSSFDSLLNLASSVGGALLGVNGIANIKDAFNSISSASSDAFISTEANLQGLLTYIFGDEGHVVMDFEKEDNKFILKNYYSPEITTIAKSNRNTITYRKDDLEKLFNNVKPLINLLLNLIGSL</sequence>
<proteinExistence type="predicted"/>
<keyword evidence="2" id="KW-0812">Transmembrane</keyword>
<dbReference type="Proteomes" id="UP000291072">
    <property type="component" value="Unassembled WGS sequence"/>
</dbReference>